<comment type="caution">
    <text evidence="2">The sequence shown here is derived from an EMBL/GenBank/DDBJ whole genome shotgun (WGS) entry which is preliminary data.</text>
</comment>
<dbReference type="PANTHER" id="PTHR33488">
    <property type="entry name" value="ZGC:162509"/>
    <property type="match status" value="1"/>
</dbReference>
<gene>
    <name evidence="2" type="ORF">N7472_007431</name>
</gene>
<reference evidence="2" key="2">
    <citation type="journal article" date="2023" name="IMA Fungus">
        <title>Comparative genomic study of the Penicillium genus elucidates a diverse pangenome and 15 lateral gene transfer events.</title>
        <authorList>
            <person name="Petersen C."/>
            <person name="Sorensen T."/>
            <person name="Nielsen M.R."/>
            <person name="Sondergaard T.E."/>
            <person name="Sorensen J.L."/>
            <person name="Fitzpatrick D.A."/>
            <person name="Frisvad J.C."/>
            <person name="Nielsen K.L."/>
        </authorList>
    </citation>
    <scope>NUCLEOTIDE SEQUENCE</scope>
    <source>
        <strain evidence="2">IBT 16849</strain>
    </source>
</reference>
<accession>A0A9W9J248</accession>
<name>A0A9W9J248_9EURO</name>
<evidence type="ECO:0000256" key="1">
    <source>
        <dbReference type="SAM" id="MobiDB-lite"/>
    </source>
</evidence>
<dbReference type="EMBL" id="JAPQKP010000005">
    <property type="protein sequence ID" value="KAJ5188417.1"/>
    <property type="molecule type" value="Genomic_DNA"/>
</dbReference>
<evidence type="ECO:0000313" key="3">
    <source>
        <dbReference type="Proteomes" id="UP001150879"/>
    </source>
</evidence>
<feature type="region of interest" description="Disordered" evidence="1">
    <location>
        <begin position="435"/>
        <end position="458"/>
    </location>
</feature>
<dbReference type="AlphaFoldDB" id="A0A9W9J248"/>
<reference evidence="2" key="1">
    <citation type="submission" date="2022-11" db="EMBL/GenBank/DDBJ databases">
        <authorList>
            <person name="Petersen C."/>
        </authorList>
    </citation>
    <scope>NUCLEOTIDE SEQUENCE</scope>
    <source>
        <strain evidence="2">IBT 16849</strain>
    </source>
</reference>
<proteinExistence type="predicted"/>
<dbReference type="PANTHER" id="PTHR33488:SF2">
    <property type="entry name" value="EARLY ENDOSOME ANTIGEN 1-LIKE"/>
    <property type="match status" value="1"/>
</dbReference>
<sequence length="740" mass="81114">MDAEKSLQKWTEHEREKEARKNASEAFIKDVKTRLFLSLNMGDFLSAAPMTLSLIGLCYVASTTTTGSQIKLTPPKDGFKHLKWTALNANLVQCSDQGRMAFMKAEVGMGNIASISQHLFETVGNMIKLLGDINSAKELRFQTRVLKTSAERCLKTALEMNSEFEEWLNIVMELHGATVQQQASTGEMLLHNQIQLQVLVDRETSSKQALDTAKETMKDLKGVMQTAEQAFKKASKSIPNGWELIAQQFVSSLADQVASNVGSGIMASFGTPGVANHAVNIFSKASEAKEVTATWAPKPGRDLLPPDANDPAYHQIRLVSVNARALQHMLASGEGSGVNWDDITDPQKSGLIGLMGMMEDISDNTQVSNTGSSQKLRRILETFLEVSHQVAETAEQLKSLGAKPPPNDSEKVQNWQQKAQDIVKEALELETAANNLPGGAAGSTPLVSKTEDPHVPTNGTSVVDSYLRIVSENIEITSKTLETTSEAYQRSSDSFLEVQQKVSAIMSEMAGLKANTISLEEVKQILAKCLTILVELKKQITSLCQFFAAFSSMIEDVVESQVNEFVDYLSSSTDSGPSIAGFSFTDFQRQLIFTYILMTRAYFTLFRKIAQMYTEVSREHIFPGLKMCDELSKQISSGDTEAAVTMKMNSLTEFSNEAQKGIKSKVDETQSNYLADVETLASEMAESQTLLPPIPESQTKAIEKGLDASKAAVAKAFDNTHSMMLLPFQNTTALVPPEES</sequence>
<keyword evidence="3" id="KW-1185">Reference proteome</keyword>
<evidence type="ECO:0000313" key="2">
    <source>
        <dbReference type="EMBL" id="KAJ5188417.1"/>
    </source>
</evidence>
<protein>
    <submittedName>
        <fullName evidence="2">Uncharacterized protein</fullName>
    </submittedName>
</protein>
<dbReference type="OrthoDB" id="5406275at2759"/>
<organism evidence="2 3">
    <name type="scientific">Penicillium cf. griseofulvum</name>
    <dbReference type="NCBI Taxonomy" id="2972120"/>
    <lineage>
        <taxon>Eukaryota</taxon>
        <taxon>Fungi</taxon>
        <taxon>Dikarya</taxon>
        <taxon>Ascomycota</taxon>
        <taxon>Pezizomycotina</taxon>
        <taxon>Eurotiomycetes</taxon>
        <taxon>Eurotiomycetidae</taxon>
        <taxon>Eurotiales</taxon>
        <taxon>Aspergillaceae</taxon>
        <taxon>Penicillium</taxon>
    </lineage>
</organism>
<dbReference type="Proteomes" id="UP001150879">
    <property type="component" value="Unassembled WGS sequence"/>
</dbReference>